<dbReference type="Pfam" id="PF04931">
    <property type="entry name" value="DNA_pol_phi"/>
    <property type="match status" value="1"/>
</dbReference>
<dbReference type="GO" id="GO:0005730">
    <property type="term" value="C:nucleolus"/>
    <property type="evidence" value="ECO:0007669"/>
    <property type="project" value="InterPro"/>
</dbReference>
<dbReference type="EMBL" id="CP063408">
    <property type="protein sequence ID" value="QSZ34050.1"/>
    <property type="molecule type" value="Genomic_DNA"/>
</dbReference>
<reference evidence="5" key="1">
    <citation type="submission" date="2020-10" db="EMBL/GenBank/DDBJ databases">
        <title>Genome Sequence of Monilinia vaccinii-corymbosi Sheds Light on Mummy Berry Disease Infection of Blueberry and Mating Type.</title>
        <authorList>
            <person name="Yow A.G."/>
            <person name="Zhang Y."/>
            <person name="Bansal K."/>
            <person name="Eacker S.M."/>
            <person name="Sullivan S."/>
            <person name="Liachko I."/>
            <person name="Cubeta M.A."/>
            <person name="Rollins J.A."/>
            <person name="Ashrafi H."/>
        </authorList>
    </citation>
    <scope>NUCLEOTIDE SEQUENCE</scope>
    <source>
        <strain evidence="5">RL-1</strain>
    </source>
</reference>
<keyword evidence="6" id="KW-1185">Reference proteome</keyword>
<dbReference type="InterPro" id="IPR007015">
    <property type="entry name" value="DNA_pol_V/MYBBP1A"/>
</dbReference>
<feature type="compositionally biased region" description="Basic residues" evidence="4">
    <location>
        <begin position="21"/>
        <end position="32"/>
    </location>
</feature>
<feature type="region of interest" description="Disordered" evidence="4">
    <location>
        <begin position="795"/>
        <end position="819"/>
    </location>
</feature>
<sequence length="1008" mass="112003">MGSKRKLSAQDAAVAAPAAKKQQKTAKPRKKKPVEPPAPLDTSPFANNPRGDHLKREVKLYDLLSNEDGMQRLDAANAIVSGLLGEDGVQEATLEKHLKKLFRGLASGRKAARLGFSIVLSELLAQLFGPANLSATKYAGLTFDNVFEFLIVKTKPEGDLSGQEQKDHALGLLFGLQCFVRSKILFSIDGKWELVLDKLLELSSKKSWTREECGWVIMEALEQMDQAQAELTLNKLCGAGLGISPEGVGIWLRARDKFPKMKFPSKPWGQSGNPLEHLNSLAKALKESGEISSEGQETKQTGIWNAKLHFAWDIVLSQYVKAANSKSKKIMSEFEKFWKVTVDGKLFLFRKNLFSASASKERKFWGFLIFQKMITSHISCTKLITSIFSHNLVCCLINHLQDEERYLNTAAVKSLKVLTHGVQENPEALVVVLQGLIDGNGSYIFDRVTKTKTVATLLSMVDDTNGEAVLDVLTSPVLVVPGSETSDAEERRQIFGDYVLTAIRRVDIAEASNKSNWIKTAALPQLASLAYSTNSEAKPPISEATRALIRNRLMSAFTHLLSNKDDYHYPCDLVLSCTPDAVAMDGLITNAKDAAFTTLQKLMKKAKKGEKDKAKFQAMSLLYSLAIFQLYNGDVEAVSILDELKLCYDNLIRHKSTEDSKVEPFEVLVELLLSFLSRPSVLLRKVAQLVFTAFRTEMTEGGLKLMTDILETSENIRGQQEIFDENPDDEDAMDIDGEDVEIVDMNGEEEYLNSHLAEEEWDSDEDNKEESEESEDEGDDEANKELNDALAKILGTSALGQNNEAEDDDSDADMTDSGMDALTPKLEEVLGRMHKKGPSKKQEQKNAKENIINFKSRVLDLLEIYARMPSSNPLAVEIFLPLLRLIRTTTAKNLRLNAASIVETFAKSRSKASSSSSDGEMKIDIKAHIALIKVIHEEVLKGQSNIFVRAASRASLSLASGIYRADKSQFEKIGKVYLHTMTKSDVEGVKIQASFIVDWVNWWQSHNA</sequence>
<evidence type="ECO:0000256" key="2">
    <source>
        <dbReference type="ARBA" id="ARBA00006809"/>
    </source>
</evidence>
<feature type="region of interest" description="Disordered" evidence="4">
    <location>
        <begin position="755"/>
        <end position="783"/>
    </location>
</feature>
<gene>
    <name evidence="5" type="ORF">DSL72_005630</name>
</gene>
<dbReference type="PANTHER" id="PTHR13213">
    <property type="entry name" value="MYB-BINDING PROTEIN 1A FAMILY MEMBER"/>
    <property type="match status" value="1"/>
</dbReference>
<proteinExistence type="inferred from homology"/>
<dbReference type="GO" id="GO:0000182">
    <property type="term" value="F:rDNA binding"/>
    <property type="evidence" value="ECO:0007669"/>
    <property type="project" value="TreeGrafter"/>
</dbReference>
<evidence type="ECO:0000256" key="4">
    <source>
        <dbReference type="SAM" id="MobiDB-lite"/>
    </source>
</evidence>
<evidence type="ECO:0000313" key="5">
    <source>
        <dbReference type="EMBL" id="QSZ34050.1"/>
    </source>
</evidence>
<comment type="subcellular location">
    <subcellularLocation>
        <location evidence="1">Nucleus</location>
    </subcellularLocation>
</comment>
<dbReference type="OrthoDB" id="342531at2759"/>
<feature type="compositionally biased region" description="Acidic residues" evidence="4">
    <location>
        <begin position="804"/>
        <end position="814"/>
    </location>
</feature>
<evidence type="ECO:0000256" key="1">
    <source>
        <dbReference type="ARBA" id="ARBA00004123"/>
    </source>
</evidence>
<dbReference type="PANTHER" id="PTHR13213:SF2">
    <property type="entry name" value="MYB-BINDING PROTEIN 1A"/>
    <property type="match status" value="1"/>
</dbReference>
<name>A0A8A3PG52_9HELO</name>
<dbReference type="Proteomes" id="UP000672032">
    <property type="component" value="Chromosome 4"/>
</dbReference>
<feature type="compositionally biased region" description="Low complexity" evidence="4">
    <location>
        <begin position="9"/>
        <end position="20"/>
    </location>
</feature>
<dbReference type="AlphaFoldDB" id="A0A8A3PG52"/>
<evidence type="ECO:0008006" key="7">
    <source>
        <dbReference type="Google" id="ProtNLM"/>
    </source>
</evidence>
<keyword evidence="3" id="KW-0539">Nucleus</keyword>
<dbReference type="SUPFAM" id="SSF48371">
    <property type="entry name" value="ARM repeat"/>
    <property type="match status" value="1"/>
</dbReference>
<accession>A0A8A3PG52</accession>
<protein>
    <recommendedName>
        <fullName evidence="7">DNA polymerase V</fullName>
    </recommendedName>
</protein>
<feature type="compositionally biased region" description="Acidic residues" evidence="4">
    <location>
        <begin position="759"/>
        <end position="780"/>
    </location>
</feature>
<evidence type="ECO:0000313" key="6">
    <source>
        <dbReference type="Proteomes" id="UP000672032"/>
    </source>
</evidence>
<feature type="region of interest" description="Disordered" evidence="4">
    <location>
        <begin position="1"/>
        <end position="51"/>
    </location>
</feature>
<organism evidence="5 6">
    <name type="scientific">Monilinia vaccinii-corymbosi</name>
    <dbReference type="NCBI Taxonomy" id="61207"/>
    <lineage>
        <taxon>Eukaryota</taxon>
        <taxon>Fungi</taxon>
        <taxon>Dikarya</taxon>
        <taxon>Ascomycota</taxon>
        <taxon>Pezizomycotina</taxon>
        <taxon>Leotiomycetes</taxon>
        <taxon>Helotiales</taxon>
        <taxon>Sclerotiniaceae</taxon>
        <taxon>Monilinia</taxon>
    </lineage>
</organism>
<evidence type="ECO:0000256" key="3">
    <source>
        <dbReference type="ARBA" id="ARBA00023242"/>
    </source>
</evidence>
<dbReference type="InterPro" id="IPR016024">
    <property type="entry name" value="ARM-type_fold"/>
</dbReference>
<comment type="similarity">
    <text evidence="2">Belongs to the MYBBP1A family.</text>
</comment>
<dbReference type="GO" id="GO:0006355">
    <property type="term" value="P:regulation of DNA-templated transcription"/>
    <property type="evidence" value="ECO:0007669"/>
    <property type="project" value="InterPro"/>
</dbReference>